<feature type="region of interest" description="Disordered" evidence="15">
    <location>
        <begin position="1340"/>
        <end position="1361"/>
    </location>
</feature>
<name>A0A9D3NVM8_9TELE</name>
<dbReference type="GO" id="GO:0002040">
    <property type="term" value="P:sprouting angiogenesis"/>
    <property type="evidence" value="ECO:0007669"/>
    <property type="project" value="UniProtKB-ARBA"/>
</dbReference>
<dbReference type="CDD" id="cd00054">
    <property type="entry name" value="EGF_CA"/>
    <property type="match status" value="2"/>
</dbReference>
<comment type="caution">
    <text evidence="14">Lacks conserved residue(s) required for the propagation of feature annotation.</text>
</comment>
<evidence type="ECO:0000256" key="3">
    <source>
        <dbReference type="ARBA" id="ARBA00022536"/>
    </source>
</evidence>
<comment type="similarity">
    <text evidence="2">Belongs to the neurexin family.</text>
</comment>
<feature type="domain" description="Laminin G" evidence="16">
    <location>
        <begin position="23"/>
        <end position="203"/>
    </location>
</feature>
<evidence type="ECO:0000256" key="5">
    <source>
        <dbReference type="ARBA" id="ARBA00022723"/>
    </source>
</evidence>
<feature type="region of interest" description="Disordered" evidence="15">
    <location>
        <begin position="1442"/>
        <end position="1470"/>
    </location>
</feature>
<keyword evidence="8" id="KW-0106">Calcium</keyword>
<gene>
    <name evidence="18" type="ORF">KOW79_007949</name>
</gene>
<organism evidence="18 19">
    <name type="scientific">Hemibagrus wyckioides</name>
    <dbReference type="NCBI Taxonomy" id="337641"/>
    <lineage>
        <taxon>Eukaryota</taxon>
        <taxon>Metazoa</taxon>
        <taxon>Chordata</taxon>
        <taxon>Craniata</taxon>
        <taxon>Vertebrata</taxon>
        <taxon>Euteleostomi</taxon>
        <taxon>Actinopterygii</taxon>
        <taxon>Neopterygii</taxon>
        <taxon>Teleostei</taxon>
        <taxon>Ostariophysi</taxon>
        <taxon>Siluriformes</taxon>
        <taxon>Bagridae</taxon>
        <taxon>Hemibagrus</taxon>
    </lineage>
</organism>
<dbReference type="InterPro" id="IPR000742">
    <property type="entry name" value="EGF"/>
</dbReference>
<evidence type="ECO:0000259" key="17">
    <source>
        <dbReference type="PROSITE" id="PS50026"/>
    </source>
</evidence>
<dbReference type="SMART" id="SM00282">
    <property type="entry name" value="LamG"/>
    <property type="match status" value="6"/>
</dbReference>
<dbReference type="FunFam" id="2.60.120.200:FF:000003">
    <property type="entry name" value="neurexin-1 isoform X1"/>
    <property type="match status" value="1"/>
</dbReference>
<evidence type="ECO:0000256" key="15">
    <source>
        <dbReference type="SAM" id="MobiDB-lite"/>
    </source>
</evidence>
<keyword evidence="3 14" id="KW-0245">EGF-like domain</keyword>
<dbReference type="Pfam" id="PF02210">
    <property type="entry name" value="Laminin_G_2"/>
    <property type="match status" value="6"/>
</dbReference>
<keyword evidence="10" id="KW-1133">Transmembrane helix</keyword>
<comment type="function">
    <text evidence="13">Neuronal cell surface protein that may be involved in cell recognition and cell adhesion.</text>
</comment>
<accession>A0A9D3NVM8</accession>
<evidence type="ECO:0000256" key="14">
    <source>
        <dbReference type="PROSITE-ProRule" id="PRU00076"/>
    </source>
</evidence>
<dbReference type="SMART" id="SM00181">
    <property type="entry name" value="EGF"/>
    <property type="match status" value="3"/>
</dbReference>
<feature type="domain" description="EGF-like" evidence="17">
    <location>
        <begin position="654"/>
        <end position="691"/>
    </location>
</feature>
<keyword evidence="19" id="KW-1185">Reference proteome</keyword>
<dbReference type="FunFam" id="2.60.120.200:FF:000004">
    <property type="entry name" value="neurexin-1 isoform X1"/>
    <property type="match status" value="1"/>
</dbReference>
<dbReference type="Gene3D" id="2.60.120.200">
    <property type="match status" value="6"/>
</dbReference>
<keyword evidence="11" id="KW-0472">Membrane</keyword>
<evidence type="ECO:0000256" key="9">
    <source>
        <dbReference type="ARBA" id="ARBA00022889"/>
    </source>
</evidence>
<keyword evidence="5" id="KW-0479">Metal-binding</keyword>
<dbReference type="FunFam" id="2.60.120.200:FF:000005">
    <property type="entry name" value="neurexin-1 isoform X1"/>
    <property type="match status" value="1"/>
</dbReference>
<dbReference type="EMBL" id="JAHKSW010000009">
    <property type="protein sequence ID" value="KAG7328005.1"/>
    <property type="molecule type" value="Genomic_DNA"/>
</dbReference>
<feature type="domain" description="Laminin G" evidence="16">
    <location>
        <begin position="882"/>
        <end position="1057"/>
    </location>
</feature>
<dbReference type="PROSITE" id="PS51257">
    <property type="entry name" value="PROKAR_LIPOPROTEIN"/>
    <property type="match status" value="1"/>
</dbReference>
<evidence type="ECO:0000313" key="19">
    <source>
        <dbReference type="Proteomes" id="UP000824219"/>
    </source>
</evidence>
<evidence type="ECO:0000256" key="11">
    <source>
        <dbReference type="ARBA" id="ARBA00023136"/>
    </source>
</evidence>
<feature type="domain" description="EGF-like" evidence="17">
    <location>
        <begin position="1069"/>
        <end position="1106"/>
    </location>
</feature>
<dbReference type="SUPFAM" id="SSF49899">
    <property type="entry name" value="Concanavalin A-like lectins/glucanases"/>
    <property type="match status" value="6"/>
</dbReference>
<dbReference type="PANTHER" id="PTHR15036">
    <property type="entry name" value="PIKACHURIN-LIKE PROTEIN"/>
    <property type="match status" value="1"/>
</dbReference>
<dbReference type="CDD" id="cd00110">
    <property type="entry name" value="LamG"/>
    <property type="match status" value="6"/>
</dbReference>
<feature type="domain" description="Laminin G" evidence="16">
    <location>
        <begin position="458"/>
        <end position="650"/>
    </location>
</feature>
<evidence type="ECO:0000256" key="13">
    <source>
        <dbReference type="ARBA" id="ARBA00054347"/>
    </source>
</evidence>
<dbReference type="FunFam" id="2.60.120.200:FF:000007">
    <property type="entry name" value="neurexin-1 isoform X1"/>
    <property type="match status" value="1"/>
</dbReference>
<evidence type="ECO:0000256" key="1">
    <source>
        <dbReference type="ARBA" id="ARBA00004479"/>
    </source>
</evidence>
<feature type="domain" description="Laminin G" evidence="16">
    <location>
        <begin position="696"/>
        <end position="868"/>
    </location>
</feature>
<dbReference type="GO" id="GO:0016020">
    <property type="term" value="C:membrane"/>
    <property type="evidence" value="ECO:0007669"/>
    <property type="project" value="UniProtKB-SubCell"/>
</dbReference>
<dbReference type="OrthoDB" id="5989513at2759"/>
<feature type="domain" description="Laminin G" evidence="16">
    <location>
        <begin position="1110"/>
        <end position="1310"/>
    </location>
</feature>
<evidence type="ECO:0000256" key="12">
    <source>
        <dbReference type="ARBA" id="ARBA00023157"/>
    </source>
</evidence>
<keyword evidence="7" id="KW-0677">Repeat</keyword>
<sequence length="1470" mass="162625">MTLLRYPVQLQLLLSTVLGSCLGLEFMGARGQWARFLRWDASTRSDLSFRIKTDVSTSLVLYFDDGGYCDFLQLMVVEGKLQLRFSIDCAETTLVSGKRVNDSSWHSVTVSRSNLRTVLGVDGDSKADEVRPQRQYMKIVSDLFLGGVPQDIRPSALTLPTAKDLPPFKGVIRDLKYGNKEPTLLSSQRVRMDTEGVCTENPCENGGICSLVDGEPLCDCSKTEYIGRFCSKEANSIPGLAHMMMAEQAREENVATFRGSEYFCYDLSQNPIQSSSDEITLSFKTWQRNGLILHTGKSADYVNLALKDGAVSLVINLGSGAFEAIVEPVNGKFNDNAWHDVKVTRNLRQHSGIGHAMVNKLHCLVTISVDGILTTTGYTQEDYTMLGSDDFFYVGGSPSTADLPGSPVSNNFMGCLKEVVYKNNDIRLELSRLARIVDPKMKIQGDVVFKCENVATLDPISFETPEAYISLPKWNTKRMGSISFDFRTSEPNGLILFTHGKPQDRKATGSQKNTKVDFFAVELLDGSLYLLLDMGSGTIKVKATQNKVNDGTWYHVDIQRDGRSGTISVNSRRTPFTASGESEILDLEGDMYLGGLPENRAGLILPTELWTAMLNYGYVGCIRDLFIDGRSKDIRQIAEEQNGAGIKPSCNKVPGKQCESYPCKNKGVCKEGWNRFICDCTGTGYWSRTCEREASILSYDGSMYMKVVMPTVMHTEAEDVSLRFMSQRAYGLLMATTSRESADTLRLELDGSRVKLTVNLDCIRINCNSSKGPETLYAGQKLNDNEWHTVRVIRRGKTYKLTVDDDVAEGQMVGDHTRLEFHNIETGVMTERRFVSHIPSSFIGHLQSLRFNGLLYIDLCKNGDIDYCELNARFGMRSIIADPVTFKAKSSYLSLATLQAYTSMHLFFQFKTTSADGIILFNSGDGSDFIAVELVKGYIHYVFDLGNGPNLIKGNSDRALHDNQWHHVVITRDNSNLHTLKVDAKVVSQVVNGAKNLDLKGDLFIAGLGPSMYNSLPKLVASREGFKGCLASVDLNGRLPDLINDALFRSGQIERGCEVGFAKADLQGPSTTCQEDSCANMGVCIQQWENYTCDCSMTSFTGMHCNDPGTTFIFGKGGGLITYNWPANERPSTRMDRLTVGFSTSLKDGILVRIDSAPGLGDYIMLHIEQGKISVTFNIGLVDIVVQESSMPVNDGKYHVVRFTRNGGNATLQVDNWAINEHFPSGNNDNERLQMANKKIPFKYARPVEEWLQEKGRQLTIFNTQATITIGGTDRRRPFQGQLSGLYYNGLKVLNMAAQGNPNIRINGSVRLVGDVPAAGSARTTAMPPEMSTTFIETTTTMSTTTTRKHRSPPTISSTDDIVTSAECSNDDEDLEECNFEHAAKSSNAARPLRTAFTWTWQLTYTITPIIIISYVNPGRELGDRPAMGVAVGQTLPFHSRLKPGTRPGGAAGEPRETLRQIRSKSCRIS</sequence>
<keyword evidence="6" id="KW-0732">Signal</keyword>
<dbReference type="GO" id="GO:0007155">
    <property type="term" value="P:cell adhesion"/>
    <property type="evidence" value="ECO:0007669"/>
    <property type="project" value="UniProtKB-KW"/>
</dbReference>
<evidence type="ECO:0000259" key="16">
    <source>
        <dbReference type="PROSITE" id="PS50025"/>
    </source>
</evidence>
<dbReference type="FunFam" id="2.60.120.200:FF:000001">
    <property type="entry name" value="neurexin-1 isoform X1"/>
    <property type="match status" value="1"/>
</dbReference>
<protein>
    <recommendedName>
        <fullName evidence="20">Neurexin-3a</fullName>
    </recommendedName>
</protein>
<dbReference type="PANTHER" id="PTHR15036:SF57">
    <property type="entry name" value="NEUREXIN-3"/>
    <property type="match status" value="1"/>
</dbReference>
<dbReference type="GO" id="GO:0046872">
    <property type="term" value="F:metal ion binding"/>
    <property type="evidence" value="ECO:0007669"/>
    <property type="project" value="UniProtKB-KW"/>
</dbReference>
<comment type="caution">
    <text evidence="18">The sequence shown here is derived from an EMBL/GenBank/DDBJ whole genome shotgun (WGS) entry which is preliminary data.</text>
</comment>
<evidence type="ECO:0000256" key="10">
    <source>
        <dbReference type="ARBA" id="ARBA00022989"/>
    </source>
</evidence>
<keyword evidence="9" id="KW-0130">Cell adhesion</keyword>
<dbReference type="FunFam" id="2.10.25.10:FF:000029">
    <property type="entry name" value="neurexin-1 isoform X1"/>
    <property type="match status" value="1"/>
</dbReference>
<dbReference type="InterPro" id="IPR050372">
    <property type="entry name" value="Neurexin-related_CASP"/>
</dbReference>
<evidence type="ECO:0000256" key="2">
    <source>
        <dbReference type="ARBA" id="ARBA00010241"/>
    </source>
</evidence>
<evidence type="ECO:0008006" key="20">
    <source>
        <dbReference type="Google" id="ProtNLM"/>
    </source>
</evidence>
<evidence type="ECO:0000256" key="8">
    <source>
        <dbReference type="ARBA" id="ARBA00022837"/>
    </source>
</evidence>
<evidence type="ECO:0000313" key="18">
    <source>
        <dbReference type="EMBL" id="KAG7328005.1"/>
    </source>
</evidence>
<dbReference type="Gene3D" id="2.10.25.10">
    <property type="entry name" value="Laminin"/>
    <property type="match status" value="3"/>
</dbReference>
<evidence type="ECO:0000256" key="7">
    <source>
        <dbReference type="ARBA" id="ARBA00022737"/>
    </source>
</evidence>
<proteinExistence type="inferred from homology"/>
<dbReference type="FunFam" id="2.10.25.10:FF:000015">
    <property type="entry name" value="neurexin-1 isoform X1"/>
    <property type="match status" value="1"/>
</dbReference>
<feature type="domain" description="Laminin G" evidence="16">
    <location>
        <begin position="254"/>
        <end position="451"/>
    </location>
</feature>
<dbReference type="InterPro" id="IPR001791">
    <property type="entry name" value="Laminin_G"/>
</dbReference>
<keyword evidence="12" id="KW-1015">Disulfide bond</keyword>
<dbReference type="PROSITE" id="PS50025">
    <property type="entry name" value="LAM_G_DOMAIN"/>
    <property type="match status" value="6"/>
</dbReference>
<dbReference type="InterPro" id="IPR013320">
    <property type="entry name" value="ConA-like_dom_sf"/>
</dbReference>
<dbReference type="Proteomes" id="UP000824219">
    <property type="component" value="Linkage Group LG09"/>
</dbReference>
<feature type="domain" description="EGF-like" evidence="17">
    <location>
        <begin position="194"/>
        <end position="231"/>
    </location>
</feature>
<evidence type="ECO:0000256" key="6">
    <source>
        <dbReference type="ARBA" id="ARBA00022729"/>
    </source>
</evidence>
<evidence type="ECO:0000256" key="4">
    <source>
        <dbReference type="ARBA" id="ARBA00022692"/>
    </source>
</evidence>
<keyword evidence="4" id="KW-0812">Transmembrane</keyword>
<dbReference type="PROSITE" id="PS50026">
    <property type="entry name" value="EGF_3"/>
    <property type="match status" value="3"/>
</dbReference>
<reference evidence="18 19" key="1">
    <citation type="submission" date="2021-06" db="EMBL/GenBank/DDBJ databases">
        <title>Chromosome-level genome assembly of the red-tail catfish (Hemibagrus wyckioides).</title>
        <authorList>
            <person name="Shao F."/>
        </authorList>
    </citation>
    <scope>NUCLEOTIDE SEQUENCE [LARGE SCALE GENOMIC DNA]</scope>
    <source>
        <strain evidence="18">EC202008001</strain>
        <tissue evidence="18">Blood</tissue>
    </source>
</reference>
<comment type="subcellular location">
    <subcellularLocation>
        <location evidence="1">Membrane</location>
        <topology evidence="1">Single-pass type I membrane protein</topology>
    </subcellularLocation>
</comment>